<name>A0A0U5BJW9_9BACL</name>
<dbReference type="Proteomes" id="UP000217696">
    <property type="component" value="Chromosome"/>
</dbReference>
<keyword evidence="2" id="KW-1185">Reference proteome</keyword>
<proteinExistence type="predicted"/>
<accession>A0A0U5BJW9</accession>
<reference evidence="1 2" key="1">
    <citation type="submission" date="2015-12" db="EMBL/GenBank/DDBJ databases">
        <title>Genome sequence of Aneurinibacillus soli.</title>
        <authorList>
            <person name="Lee J.S."/>
            <person name="Lee K.C."/>
            <person name="Kim K.K."/>
            <person name="Lee B.W."/>
        </authorList>
    </citation>
    <scope>NUCLEOTIDE SEQUENCE [LARGE SCALE GENOMIC DNA]</scope>
    <source>
        <strain evidence="1 2">CB4</strain>
    </source>
</reference>
<gene>
    <name evidence="1" type="ORF">CB4_02668</name>
</gene>
<organism evidence="1 2">
    <name type="scientific">Aneurinibacillus soli</name>
    <dbReference type="NCBI Taxonomy" id="1500254"/>
    <lineage>
        <taxon>Bacteria</taxon>
        <taxon>Bacillati</taxon>
        <taxon>Bacillota</taxon>
        <taxon>Bacilli</taxon>
        <taxon>Bacillales</taxon>
        <taxon>Paenibacillaceae</taxon>
        <taxon>Aneurinibacillus group</taxon>
        <taxon>Aneurinibacillus</taxon>
    </lineage>
</organism>
<dbReference type="AlphaFoldDB" id="A0A0U5BJW9"/>
<dbReference type="KEGG" id="asoc:CB4_02668"/>
<evidence type="ECO:0000313" key="2">
    <source>
        <dbReference type="Proteomes" id="UP000217696"/>
    </source>
</evidence>
<evidence type="ECO:0000313" key="1">
    <source>
        <dbReference type="EMBL" id="BAU28494.1"/>
    </source>
</evidence>
<sequence length="154" mass="17722">MFKKLVSVSILALTISITPSFNTLPVEAKSTTQKKDTTMTSKQVIDYLKRIEKAQAKADPANPTSFKKILAPYYTSEAIQDILDMYEAGADFYYVAHWTNDKKAKISYSKDKKKIYITQHFPYYANESVMTTSYITLMKDKNTWKVSDVRFDLN</sequence>
<dbReference type="RefSeq" id="WP_096466244.1">
    <property type="nucleotide sequence ID" value="NZ_AP017312.1"/>
</dbReference>
<dbReference type="EMBL" id="AP017312">
    <property type="protein sequence ID" value="BAU28494.1"/>
    <property type="molecule type" value="Genomic_DNA"/>
</dbReference>
<protein>
    <submittedName>
        <fullName evidence="1">Uncharacterized protein</fullName>
    </submittedName>
</protein>